<dbReference type="EMBL" id="ACPB03008502">
    <property type="status" value="NOT_ANNOTATED_CDS"/>
    <property type="molecule type" value="Genomic_DNA"/>
</dbReference>
<evidence type="ECO:0000313" key="2">
    <source>
        <dbReference type="Proteomes" id="UP000015103"/>
    </source>
</evidence>
<dbReference type="InParanoid" id="T1I9X1"/>
<dbReference type="PROSITE" id="PS50835">
    <property type="entry name" value="IG_LIKE"/>
    <property type="match status" value="1"/>
</dbReference>
<evidence type="ECO:0000313" key="1">
    <source>
        <dbReference type="EnsemblMetazoa" id="RPRC013092-PA"/>
    </source>
</evidence>
<dbReference type="SUPFAM" id="SSF48726">
    <property type="entry name" value="Immunoglobulin"/>
    <property type="match status" value="1"/>
</dbReference>
<dbReference type="STRING" id="13249.T1I9X1"/>
<name>T1I9X1_RHOPR</name>
<sequence length="77" mass="8415">MVTTKVGISEVPPDIVDPGTSSDFAVDEGSNTTLHCRARGHPKPKIQWRREDNNFLSNTGGNAQDDKLPKIIGTYGY</sequence>
<keyword evidence="2" id="KW-1185">Reference proteome</keyword>
<dbReference type="Proteomes" id="UP000015103">
    <property type="component" value="Unassembled WGS sequence"/>
</dbReference>
<protein>
    <submittedName>
        <fullName evidence="1">Ig-like domain-containing protein</fullName>
    </submittedName>
</protein>
<dbReference type="VEuPathDB" id="VectorBase:RPRC013092"/>
<dbReference type="InterPro" id="IPR007110">
    <property type="entry name" value="Ig-like_dom"/>
</dbReference>
<dbReference type="InterPro" id="IPR036179">
    <property type="entry name" value="Ig-like_dom_sf"/>
</dbReference>
<dbReference type="Pfam" id="PF13927">
    <property type="entry name" value="Ig_3"/>
    <property type="match status" value="1"/>
</dbReference>
<dbReference type="HOGENOM" id="CLU_2760610_0_0_1"/>
<dbReference type="EnsemblMetazoa" id="RPRC013092-RA">
    <property type="protein sequence ID" value="RPRC013092-PA"/>
    <property type="gene ID" value="RPRC013092"/>
</dbReference>
<dbReference type="eggNOG" id="KOG3510">
    <property type="taxonomic scope" value="Eukaryota"/>
</dbReference>
<dbReference type="Gene3D" id="2.60.40.10">
    <property type="entry name" value="Immunoglobulins"/>
    <property type="match status" value="1"/>
</dbReference>
<proteinExistence type="predicted"/>
<organism evidence="1 2">
    <name type="scientific">Rhodnius prolixus</name>
    <name type="common">Triatomid bug</name>
    <dbReference type="NCBI Taxonomy" id="13249"/>
    <lineage>
        <taxon>Eukaryota</taxon>
        <taxon>Metazoa</taxon>
        <taxon>Ecdysozoa</taxon>
        <taxon>Arthropoda</taxon>
        <taxon>Hexapoda</taxon>
        <taxon>Insecta</taxon>
        <taxon>Pterygota</taxon>
        <taxon>Neoptera</taxon>
        <taxon>Paraneoptera</taxon>
        <taxon>Hemiptera</taxon>
        <taxon>Heteroptera</taxon>
        <taxon>Panheteroptera</taxon>
        <taxon>Cimicomorpha</taxon>
        <taxon>Reduviidae</taxon>
        <taxon>Triatominae</taxon>
        <taxon>Rhodnius</taxon>
    </lineage>
</organism>
<dbReference type="InterPro" id="IPR013783">
    <property type="entry name" value="Ig-like_fold"/>
</dbReference>
<reference evidence="1" key="1">
    <citation type="submission" date="2015-05" db="UniProtKB">
        <authorList>
            <consortium name="EnsemblMetazoa"/>
        </authorList>
    </citation>
    <scope>IDENTIFICATION</scope>
</reference>
<dbReference type="AlphaFoldDB" id="T1I9X1"/>
<accession>T1I9X1</accession>